<dbReference type="PROSITE" id="PS51469">
    <property type="entry name" value="SUN"/>
    <property type="match status" value="1"/>
</dbReference>
<evidence type="ECO:0000313" key="8">
    <source>
        <dbReference type="Proteomes" id="UP000091967"/>
    </source>
</evidence>
<dbReference type="PANTHER" id="PTHR12911:SF8">
    <property type="entry name" value="KLAROID PROTEIN-RELATED"/>
    <property type="match status" value="1"/>
</dbReference>
<proteinExistence type="predicted"/>
<accession>A0A1B8AJP9</accession>
<dbReference type="GO" id="GO:0043495">
    <property type="term" value="F:protein-membrane adaptor activity"/>
    <property type="evidence" value="ECO:0007669"/>
    <property type="project" value="TreeGrafter"/>
</dbReference>
<dbReference type="PANTHER" id="PTHR12911">
    <property type="entry name" value="SAD1/UNC-84-LIKE PROTEIN-RELATED"/>
    <property type="match status" value="1"/>
</dbReference>
<evidence type="ECO:0000256" key="5">
    <source>
        <dbReference type="SAM" id="MobiDB-lite"/>
    </source>
</evidence>
<feature type="compositionally biased region" description="Basic and acidic residues" evidence="5">
    <location>
        <begin position="279"/>
        <end position="305"/>
    </location>
</feature>
<evidence type="ECO:0000313" key="7">
    <source>
        <dbReference type="EMBL" id="OBS20819.1"/>
    </source>
</evidence>
<feature type="compositionally biased region" description="Polar residues" evidence="5">
    <location>
        <begin position="322"/>
        <end position="337"/>
    </location>
</feature>
<dbReference type="Pfam" id="PF07738">
    <property type="entry name" value="Sad1_UNC"/>
    <property type="match status" value="1"/>
</dbReference>
<dbReference type="Gene3D" id="2.60.120.260">
    <property type="entry name" value="Galactose-binding domain-like"/>
    <property type="match status" value="1"/>
</dbReference>
<feature type="compositionally biased region" description="Low complexity" evidence="5">
    <location>
        <begin position="87"/>
        <end position="102"/>
    </location>
</feature>
<evidence type="ECO:0000256" key="1">
    <source>
        <dbReference type="ARBA" id="ARBA00004370"/>
    </source>
</evidence>
<feature type="compositionally biased region" description="Polar residues" evidence="5">
    <location>
        <begin position="259"/>
        <end position="273"/>
    </location>
</feature>
<organism evidence="7 8">
    <name type="scientific">Fusarium poae</name>
    <dbReference type="NCBI Taxonomy" id="36050"/>
    <lineage>
        <taxon>Eukaryota</taxon>
        <taxon>Fungi</taxon>
        <taxon>Dikarya</taxon>
        <taxon>Ascomycota</taxon>
        <taxon>Pezizomycotina</taxon>
        <taxon>Sordariomycetes</taxon>
        <taxon>Hypocreomycetidae</taxon>
        <taxon>Hypocreales</taxon>
        <taxon>Nectriaceae</taxon>
        <taxon>Fusarium</taxon>
    </lineage>
</organism>
<dbReference type="OMA" id="CFYRIRL"/>
<feature type="region of interest" description="Disordered" evidence="5">
    <location>
        <begin position="1"/>
        <end position="368"/>
    </location>
</feature>
<reference evidence="7 8" key="1">
    <citation type="submission" date="2016-06" db="EMBL/GenBank/DDBJ databases">
        <title>Living apart together: crosstalk between the core and supernumerary genomes in a fungal plant pathogen.</title>
        <authorList>
            <person name="Vanheule A."/>
            <person name="Audenaert K."/>
            <person name="Warris S."/>
            <person name="Van De Geest H."/>
            <person name="Schijlen E."/>
            <person name="Hofte M."/>
            <person name="De Saeger S."/>
            <person name="Haesaert G."/>
            <person name="Waalwijk C."/>
            <person name="Van Der Lee T."/>
        </authorList>
    </citation>
    <scope>NUCLEOTIDE SEQUENCE [LARGE SCALE GENOMIC DNA]</scope>
    <source>
        <strain evidence="7 8">2516</strain>
    </source>
</reference>
<dbReference type="Proteomes" id="UP000091967">
    <property type="component" value="Unassembled WGS sequence"/>
</dbReference>
<keyword evidence="2" id="KW-0812">Transmembrane</keyword>
<evidence type="ECO:0000259" key="6">
    <source>
        <dbReference type="PROSITE" id="PS51469"/>
    </source>
</evidence>
<dbReference type="InterPro" id="IPR012919">
    <property type="entry name" value="SUN_dom"/>
</dbReference>
<feature type="compositionally biased region" description="Basic residues" evidence="5">
    <location>
        <begin position="214"/>
        <end position="223"/>
    </location>
</feature>
<dbReference type="InterPro" id="IPR045119">
    <property type="entry name" value="SUN1-5"/>
</dbReference>
<gene>
    <name evidence="7" type="ORF">FPOA_07160</name>
</gene>
<keyword evidence="8" id="KW-1185">Reference proteome</keyword>
<feature type="compositionally biased region" description="Polar residues" evidence="5">
    <location>
        <begin position="63"/>
        <end position="72"/>
    </location>
</feature>
<evidence type="ECO:0000256" key="2">
    <source>
        <dbReference type="ARBA" id="ARBA00022692"/>
    </source>
</evidence>
<dbReference type="GO" id="GO:0034993">
    <property type="term" value="C:meiotic nuclear membrane microtubule tethering complex"/>
    <property type="evidence" value="ECO:0007669"/>
    <property type="project" value="TreeGrafter"/>
</dbReference>
<dbReference type="STRING" id="36050.A0A1B8AJP9"/>
<evidence type="ECO:0000256" key="3">
    <source>
        <dbReference type="ARBA" id="ARBA00022989"/>
    </source>
</evidence>
<dbReference type="EMBL" id="LYXU01000003">
    <property type="protein sequence ID" value="OBS20819.1"/>
    <property type="molecule type" value="Genomic_DNA"/>
</dbReference>
<dbReference type="AlphaFoldDB" id="A0A1B8AJP9"/>
<sequence length="1054" mass="119155">MPPRPARQSTRYASREPEETTGGPQISLVKPKLPALKGTPSSRRQYTYGSAVEPPPRLGAGFQQMTLKNAVSQALKKRPDEEEEFVQPPKLAPKPAQKPAAAKADRGKTSKDNAARQATTTTTTATGHLAVGRDDDSSRSFGLESEYYDHATIEPAPSRPPVVTAKQQPAPKTSLGPEEEESSDDDSLPSPIEEEPRSSVRVIENFDEVDARQTRSHSSRSRSQRGSTRPTENLEAPKEVAKTARQSSSQPSRSRGQQKTSTRPTENLETQNDALVATRHNDSQPSRSRDQQKSSTHLNERHTQKASESSIWATQKPLPGTGTESETRTGATLNNRRPNGKKSLFGPATTGSDALKRAQQLPSDPRQRDWDIQREISAAEAEDTRIREMVERMERSRLYYEWVRFTGWLKFLFWPPYWFRRGDQDPFDFNFEDTVQNSDNAPTEWTRLFSPMTYLRVLRRWFDKTMDRVFAFVDGLSGIQVGQVHRSFAVRLVWAVALAGIAFFLLFTSGALRYVPDFPDFPDIGSLKPTVDWPNTEEFSVGKMVPSVSWPSLPSLPSWPSWGRDDDDFSFPDPFPRDDAVIPDDYKKALDALKDQAKIQKKALKRLEKILPQIVHMDLVKGRPSIKPEFWHALQDHLKESGSFLNLEKKSGNFEISSEKQWKAIVARLGKDNNFQGKLDGIVGNSIQDKLPNFWDTWFKKNNDVLEPLVEKAMAKRQTAGSGAAFDQQLAKIVGEELRKQNQTAVSRDEFMAYVKNDLMEHKSEVEAEFNRLKSYMSDYIMDTVRTAKMMAPRSMTDTEMRKLVRKVVYQTLTDGSLEAAAKSKIHAHWNSNLKYQVNFFGIGAGATIETKFTAPVWDPYKDKAQVKKALALGLRGARPLPAIHALSAWQEEGERWCGSHTEDTDGRSHGVGLSVHLGHEVVPENIVVEHIHPNATMDPSARPRHIEVFARFEVKEEQELVRDYSSNKFPDHINGWDFNPSPLPDSFVKITQFEYQGDELNEGVHVHHINDEFANLRIPTDHVIIRALSNYGAPDHTCFYRVRLFGNQVDEQA</sequence>
<comment type="caution">
    <text evidence="7">The sequence shown here is derived from an EMBL/GenBank/DDBJ whole genome shotgun (WGS) entry which is preliminary data.</text>
</comment>
<feature type="compositionally biased region" description="Acidic residues" evidence="5">
    <location>
        <begin position="177"/>
        <end position="187"/>
    </location>
</feature>
<feature type="compositionally biased region" description="Polar residues" evidence="5">
    <location>
        <begin position="39"/>
        <end position="48"/>
    </location>
</feature>
<evidence type="ECO:0000256" key="4">
    <source>
        <dbReference type="ARBA" id="ARBA00023136"/>
    </source>
</evidence>
<feature type="compositionally biased region" description="Basic and acidic residues" evidence="5">
    <location>
        <begin position="103"/>
        <end position="114"/>
    </location>
</feature>
<keyword evidence="4" id="KW-0472">Membrane</keyword>
<feature type="compositionally biased region" description="Low complexity" evidence="5">
    <location>
        <begin position="245"/>
        <end position="258"/>
    </location>
</feature>
<comment type="subcellular location">
    <subcellularLocation>
        <location evidence="1">Membrane</location>
    </subcellularLocation>
</comment>
<protein>
    <recommendedName>
        <fullName evidence="6">SUN domain-containing protein</fullName>
    </recommendedName>
</protein>
<feature type="domain" description="SUN" evidence="6">
    <location>
        <begin position="846"/>
        <end position="1050"/>
    </location>
</feature>
<name>A0A1B8AJP9_FUSPO</name>
<keyword evidence="3" id="KW-1133">Transmembrane helix</keyword>